<dbReference type="EMBL" id="CP061379">
    <property type="protein sequence ID" value="QPF94920.1"/>
    <property type="molecule type" value="Genomic_DNA"/>
</dbReference>
<keyword evidence="1" id="KW-0732">Signal</keyword>
<feature type="chain" id="PRO_5032518256" description="EGF-like domain-containing protein" evidence="1">
    <location>
        <begin position="22"/>
        <end position="254"/>
    </location>
</feature>
<reference evidence="2 3" key="1">
    <citation type="submission" date="2020-09" db="EMBL/GenBank/DDBJ databases">
        <title>Complete genomes of bradyrhizobia occurring on native shrubby legumes in Australia.</title>
        <authorList>
            <person name="Lafay B."/>
        </authorList>
    </citation>
    <scope>NUCLEOTIDE SEQUENCE [LARGE SCALE GENOMIC DNA]</scope>
    <source>
        <strain evidence="2 3">BDV5040</strain>
    </source>
</reference>
<evidence type="ECO:0008006" key="4">
    <source>
        <dbReference type="Google" id="ProtNLM"/>
    </source>
</evidence>
<organism evidence="2 3">
    <name type="scientific">Bradyrhizobium commune</name>
    <dbReference type="NCBI Taxonomy" id="83627"/>
    <lineage>
        <taxon>Bacteria</taxon>
        <taxon>Pseudomonadati</taxon>
        <taxon>Pseudomonadota</taxon>
        <taxon>Alphaproteobacteria</taxon>
        <taxon>Hyphomicrobiales</taxon>
        <taxon>Nitrobacteraceae</taxon>
        <taxon>Bradyrhizobium</taxon>
    </lineage>
</organism>
<feature type="signal peptide" evidence="1">
    <location>
        <begin position="1"/>
        <end position="21"/>
    </location>
</feature>
<accession>A0A7S9H2C6</accession>
<sequence>MTRFSAAILFGLGLGLCVAGAGRTQDLAPADRCFPWQEFRNGVCVAKTAPLAPPPFPAAQAPSLSPAPAESSATTPPLVCPPSFHADGGACITDTPPAPPRAPITITCNGGTASNGQCTCPAGFELMPAGTDPGGSCVRINAENCLGGQMTVTGECLCSGQVTMSGQVYDLEFARGKCIPKICPRDGPCITAAAKPDGAPPPTLSSSEPEPHRACGRGMVATRYGCVALRHRSQTIDPGAYFRTMPNYPSPMHY</sequence>
<dbReference type="Proteomes" id="UP000594621">
    <property type="component" value="Chromosome"/>
</dbReference>
<dbReference type="AlphaFoldDB" id="A0A7S9H2C6"/>
<proteinExistence type="predicted"/>
<dbReference type="InterPro" id="IPR009030">
    <property type="entry name" value="Growth_fac_rcpt_cys_sf"/>
</dbReference>
<dbReference type="KEGG" id="bcou:IC761_17320"/>
<evidence type="ECO:0000313" key="2">
    <source>
        <dbReference type="EMBL" id="QPF94920.1"/>
    </source>
</evidence>
<evidence type="ECO:0000256" key="1">
    <source>
        <dbReference type="SAM" id="SignalP"/>
    </source>
</evidence>
<dbReference type="SUPFAM" id="SSF57184">
    <property type="entry name" value="Growth factor receptor domain"/>
    <property type="match status" value="1"/>
</dbReference>
<keyword evidence="3" id="KW-1185">Reference proteome</keyword>
<name>A0A7S9H2C6_9BRAD</name>
<evidence type="ECO:0000313" key="3">
    <source>
        <dbReference type="Proteomes" id="UP000594621"/>
    </source>
</evidence>
<dbReference type="RefSeq" id="WP_195804384.1">
    <property type="nucleotide sequence ID" value="NZ_CP061379.1"/>
</dbReference>
<protein>
    <recommendedName>
        <fullName evidence="4">EGF-like domain-containing protein</fullName>
    </recommendedName>
</protein>
<gene>
    <name evidence="2" type="ORF">IC761_17320</name>
</gene>